<evidence type="ECO:0000313" key="3">
    <source>
        <dbReference type="Proteomes" id="UP000001471"/>
    </source>
</evidence>
<protein>
    <submittedName>
        <fullName evidence="2">Uncharacterized protein</fullName>
    </submittedName>
</protein>
<organism evidence="2 3">
    <name type="scientific">Pyrenophora tritici-repentis (strain Pt-1C-BFP)</name>
    <name type="common">Wheat tan spot fungus</name>
    <name type="synonym">Drechslera tritici-repentis</name>
    <dbReference type="NCBI Taxonomy" id="426418"/>
    <lineage>
        <taxon>Eukaryota</taxon>
        <taxon>Fungi</taxon>
        <taxon>Dikarya</taxon>
        <taxon>Ascomycota</taxon>
        <taxon>Pezizomycotina</taxon>
        <taxon>Dothideomycetes</taxon>
        <taxon>Pleosporomycetidae</taxon>
        <taxon>Pleosporales</taxon>
        <taxon>Pleosporineae</taxon>
        <taxon>Pleosporaceae</taxon>
        <taxon>Pyrenophora</taxon>
    </lineage>
</organism>
<name>B2W3Z6_PYRTR</name>
<feature type="region of interest" description="Disordered" evidence="1">
    <location>
        <begin position="197"/>
        <end position="216"/>
    </location>
</feature>
<dbReference type="OrthoDB" id="3792684at2759"/>
<dbReference type="HOGENOM" id="CLU_664186_0_0_1"/>
<dbReference type="AlphaFoldDB" id="B2W3Z6"/>
<evidence type="ECO:0000313" key="2">
    <source>
        <dbReference type="EMBL" id="EDU48103.1"/>
    </source>
</evidence>
<dbReference type="Proteomes" id="UP000001471">
    <property type="component" value="Unassembled WGS sequence"/>
</dbReference>
<feature type="compositionally biased region" description="Polar residues" evidence="1">
    <location>
        <begin position="197"/>
        <end position="207"/>
    </location>
</feature>
<sequence>MEGINFNESNTDINPNSNQQIPTFFGMEGSHAWLQSLEPQGTGGIEHGDTLSNTIVTNAEIDGSRDRELDLVKAMKHEVSEFTEVMEQLFHDMHARMKKAEYERDVALGKIRPSENMNGVASQSAPQFGRFRFHDAEGAPMTSSPLAASDDVEDEEEYVQEANSPFIDFKFEASKKNAGRRKAPNSLSSLLVPKATSSTSQSFSPTKITKRPSSKARMHYAKHVTSDMVSSKALIPNVPLTDTEVIVFFYQTTARPVVALRLYARGWGPAKIADVLTVHRGGEYLRNSCSVKCTASIKKGKKNCGEDWLNLIKEAFEVADDAKATELIRYGDREMKLLKIVDAKIKSLAKGVINMPKVGKGAGLFTKYVEYCAENELDFRLSQTEELSEFMKEGQKDAEKLIEEIKMGYTDMEF</sequence>
<accession>B2W3Z6</accession>
<dbReference type="eggNOG" id="ENOG502R9WI">
    <property type="taxonomic scope" value="Eukaryota"/>
</dbReference>
<dbReference type="InParanoid" id="B2W3Z6"/>
<reference evidence="3" key="1">
    <citation type="journal article" date="2013" name="G3 (Bethesda)">
        <title>Comparative genomics of a plant-pathogenic fungus, Pyrenophora tritici-repentis, reveals transduplication and the impact of repeat elements on pathogenicity and population divergence.</title>
        <authorList>
            <person name="Manning V.A."/>
            <person name="Pandelova I."/>
            <person name="Dhillon B."/>
            <person name="Wilhelm L.J."/>
            <person name="Goodwin S.B."/>
            <person name="Berlin A.M."/>
            <person name="Figueroa M."/>
            <person name="Freitag M."/>
            <person name="Hane J.K."/>
            <person name="Henrissat B."/>
            <person name="Holman W.H."/>
            <person name="Kodira C.D."/>
            <person name="Martin J."/>
            <person name="Oliver R.P."/>
            <person name="Robbertse B."/>
            <person name="Schackwitz W."/>
            <person name="Schwartz D.C."/>
            <person name="Spatafora J.W."/>
            <person name="Turgeon B.G."/>
            <person name="Yandava C."/>
            <person name="Young S."/>
            <person name="Zhou S."/>
            <person name="Zeng Q."/>
            <person name="Grigoriev I.V."/>
            <person name="Ma L.-J."/>
            <person name="Ciuffetti L.M."/>
        </authorList>
    </citation>
    <scope>NUCLEOTIDE SEQUENCE [LARGE SCALE GENOMIC DNA]</scope>
    <source>
        <strain evidence="3">Pt-1C-BFP</strain>
    </source>
</reference>
<evidence type="ECO:0000256" key="1">
    <source>
        <dbReference type="SAM" id="MobiDB-lite"/>
    </source>
</evidence>
<dbReference type="EMBL" id="DS231618">
    <property type="protein sequence ID" value="EDU48103.1"/>
    <property type="molecule type" value="Genomic_DNA"/>
</dbReference>
<proteinExistence type="predicted"/>
<gene>
    <name evidence="2" type="ORF">PTRG_05196</name>
</gene>